<dbReference type="RefSeq" id="WP_200324742.1">
    <property type="nucleotide sequence ID" value="NZ_JAENJH010000011.1"/>
</dbReference>
<comment type="similarity">
    <text evidence="2">Belongs to the EspG family.</text>
</comment>
<keyword evidence="3" id="KW-0963">Cytoplasm</keyword>
<reference evidence="5" key="1">
    <citation type="submission" date="2020-12" db="EMBL/GenBank/DDBJ databases">
        <title>Prauserella sp. ASG 168, a novel actinomycete isolated from cave rock.</title>
        <authorList>
            <person name="Suriyachadkun C."/>
        </authorList>
    </citation>
    <scope>NUCLEOTIDE SEQUENCE</scope>
    <source>
        <strain evidence="5">ASG 168</strain>
    </source>
</reference>
<evidence type="ECO:0000256" key="3">
    <source>
        <dbReference type="ARBA" id="ARBA00022490"/>
    </source>
</evidence>
<evidence type="ECO:0000256" key="4">
    <source>
        <dbReference type="ARBA" id="ARBA00023186"/>
    </source>
</evidence>
<comment type="caution">
    <text evidence="5">The sequence shown here is derived from an EMBL/GenBank/DDBJ whole genome shotgun (WGS) entry which is preliminary data.</text>
</comment>
<dbReference type="EMBL" id="JAENJH010000011">
    <property type="protein sequence ID" value="MBK1788623.1"/>
    <property type="molecule type" value="Genomic_DNA"/>
</dbReference>
<protein>
    <submittedName>
        <fullName evidence="5">ESX secretion-associated protein EspG</fullName>
    </submittedName>
</protein>
<evidence type="ECO:0000313" key="6">
    <source>
        <dbReference type="Proteomes" id="UP000635245"/>
    </source>
</evidence>
<name>A0A934V999_9PSEU</name>
<dbReference type="Pfam" id="PF14011">
    <property type="entry name" value="ESX-1_EspG"/>
    <property type="match status" value="1"/>
</dbReference>
<organism evidence="5 6">
    <name type="scientific">Prauserella cavernicola</name>
    <dbReference type="NCBI Taxonomy" id="2800127"/>
    <lineage>
        <taxon>Bacteria</taxon>
        <taxon>Bacillati</taxon>
        <taxon>Actinomycetota</taxon>
        <taxon>Actinomycetes</taxon>
        <taxon>Pseudonocardiales</taxon>
        <taxon>Pseudonocardiaceae</taxon>
        <taxon>Prauserella</taxon>
    </lineage>
</organism>
<sequence length="247" mass="25813">MIRLSASAFDILWSDLGHGSPPAPLHVPSVGETDAERAEIRRAVHDNLAERGLFTRGGPDEALRERLGLLASASVYVECEALLDLDEPEPVRAVAAARGRDGVLAVQPQRTIGLSAIGEGELFSAAVSVLPELEPGPGQGVSLPASALGSAADPVYDSASRGSAAYERQVREVLAIQARPALAAGQFSVSVRDGHRLHRLGGVSWFVTDVGAYLGTVAAGRGDEDWISVAPVDQSRLAARLADIVDA</sequence>
<keyword evidence="6" id="KW-1185">Reference proteome</keyword>
<gene>
    <name evidence="5" type="ORF">JHE00_30215</name>
</gene>
<evidence type="ECO:0000256" key="2">
    <source>
        <dbReference type="ARBA" id="ARBA00006411"/>
    </source>
</evidence>
<dbReference type="InterPro" id="IPR025734">
    <property type="entry name" value="EspG"/>
</dbReference>
<dbReference type="Proteomes" id="UP000635245">
    <property type="component" value="Unassembled WGS sequence"/>
</dbReference>
<proteinExistence type="inferred from homology"/>
<accession>A0A934V999</accession>
<evidence type="ECO:0000313" key="5">
    <source>
        <dbReference type="EMBL" id="MBK1788623.1"/>
    </source>
</evidence>
<comment type="subcellular location">
    <subcellularLocation>
        <location evidence="1">Cytoplasm</location>
    </subcellularLocation>
</comment>
<evidence type="ECO:0000256" key="1">
    <source>
        <dbReference type="ARBA" id="ARBA00004496"/>
    </source>
</evidence>
<keyword evidence="4" id="KW-0143">Chaperone</keyword>
<dbReference type="AlphaFoldDB" id="A0A934V999"/>